<comment type="caution">
    <text evidence="1">The sequence shown here is derived from an EMBL/GenBank/DDBJ whole genome shotgun (WGS) entry which is preliminary data.</text>
</comment>
<dbReference type="EMBL" id="JAMYZZ010000073">
    <property type="protein sequence ID" value="MCP1260011.1"/>
    <property type="molecule type" value="Genomic_DNA"/>
</dbReference>
<keyword evidence="2" id="KW-1185">Reference proteome</keyword>
<dbReference type="RefSeq" id="WP_165993162.1">
    <property type="nucleotide sequence ID" value="NZ_JAMYZY010000072.1"/>
</dbReference>
<accession>A0ABT1F4X4</accession>
<reference evidence="1 2" key="1">
    <citation type="submission" date="2022-06" db="EMBL/GenBank/DDBJ databases">
        <title>Acetobacer genomes from food samples.</title>
        <authorList>
            <person name="Sombolestani A."/>
        </authorList>
    </citation>
    <scope>NUCLEOTIDE SEQUENCE [LARGE SCALE GENOMIC DNA]</scope>
    <source>
        <strain evidence="1 2">R-83285</strain>
    </source>
</reference>
<organism evidence="1 2">
    <name type="scientific">Acetobacter lambici</name>
    <dbReference type="NCBI Taxonomy" id="1332824"/>
    <lineage>
        <taxon>Bacteria</taxon>
        <taxon>Pseudomonadati</taxon>
        <taxon>Pseudomonadota</taxon>
        <taxon>Alphaproteobacteria</taxon>
        <taxon>Acetobacterales</taxon>
        <taxon>Acetobacteraceae</taxon>
        <taxon>Acetobacter</taxon>
    </lineage>
</organism>
<evidence type="ECO:0000313" key="2">
    <source>
        <dbReference type="Proteomes" id="UP001523528"/>
    </source>
</evidence>
<protein>
    <submittedName>
        <fullName evidence="1">Uncharacterized protein</fullName>
    </submittedName>
</protein>
<evidence type="ECO:0000313" key="1">
    <source>
        <dbReference type="EMBL" id="MCP1260011.1"/>
    </source>
</evidence>
<name>A0ABT1F4X4_9PROT</name>
<sequence length="135" mass="14681">MCLPPKSTLQISDVTDTTRSLLLHIPRDKMVGFGYAQAEVLFALVAAEILSNQMPKDMSLSVTNIPNGPTSAGAPPDTIAEFLDSPKAQEVFSDYENTEGADWGSIYGKWRSQLANKDPALVENVWRGIASALIR</sequence>
<gene>
    <name evidence="1" type="ORF">NKW50_15680</name>
</gene>
<proteinExistence type="predicted"/>
<dbReference type="Proteomes" id="UP001523528">
    <property type="component" value="Unassembled WGS sequence"/>
</dbReference>